<evidence type="ECO:0000259" key="6">
    <source>
        <dbReference type="Pfam" id="PF04542"/>
    </source>
</evidence>
<dbReference type="PRINTS" id="PR00038">
    <property type="entry name" value="HTHLUXR"/>
</dbReference>
<reference evidence="8 9" key="1">
    <citation type="journal article" date="2013" name="Int. J. Syst. Evol. Microbiol.">
        <title>Marinoscillum luteum sp. nov., isolated from marine sediment.</title>
        <authorList>
            <person name="Cha I.T."/>
            <person name="Park S.J."/>
            <person name="Kim S.J."/>
            <person name="Kim J.G."/>
            <person name="Jung M.Y."/>
            <person name="Shin K.S."/>
            <person name="Kwon K.K."/>
            <person name="Yang S.H."/>
            <person name="Seo Y.S."/>
            <person name="Rhee S.K."/>
        </authorList>
    </citation>
    <scope>NUCLEOTIDE SEQUENCE [LARGE SCALE GENOMIC DNA]</scope>
    <source>
        <strain evidence="8 9">KCTC 23939</strain>
    </source>
</reference>
<dbReference type="EMBL" id="JBIPKE010000020">
    <property type="protein sequence ID" value="MFH6985729.1"/>
    <property type="molecule type" value="Genomic_DNA"/>
</dbReference>
<dbReference type="InterPro" id="IPR007627">
    <property type="entry name" value="RNA_pol_sigma70_r2"/>
</dbReference>
<dbReference type="Gene3D" id="1.10.1740.10">
    <property type="match status" value="1"/>
</dbReference>
<keyword evidence="5" id="KW-1133">Transmembrane helix</keyword>
<dbReference type="InterPro" id="IPR039425">
    <property type="entry name" value="RNA_pol_sigma-70-like"/>
</dbReference>
<dbReference type="PANTHER" id="PTHR43133:SF46">
    <property type="entry name" value="RNA POLYMERASE SIGMA-70 FACTOR ECF SUBFAMILY"/>
    <property type="match status" value="1"/>
</dbReference>
<gene>
    <name evidence="8" type="ORF">ACHKAR_19910</name>
</gene>
<dbReference type="SUPFAM" id="SSF88946">
    <property type="entry name" value="Sigma2 domain of RNA polymerase sigma factors"/>
    <property type="match status" value="1"/>
</dbReference>
<dbReference type="RefSeq" id="WP_395419131.1">
    <property type="nucleotide sequence ID" value="NZ_JBIPKE010000020.1"/>
</dbReference>
<accession>A0ABW7NI83</accession>
<keyword evidence="3" id="KW-0731">Sigma factor</keyword>
<dbReference type="InterPro" id="IPR013324">
    <property type="entry name" value="RNA_pol_sigma_r3/r4-like"/>
</dbReference>
<evidence type="ECO:0000313" key="8">
    <source>
        <dbReference type="EMBL" id="MFH6985729.1"/>
    </source>
</evidence>
<organism evidence="8 9">
    <name type="scientific">Marinoscillum luteum</name>
    <dbReference type="NCBI Taxonomy" id="861051"/>
    <lineage>
        <taxon>Bacteria</taxon>
        <taxon>Pseudomonadati</taxon>
        <taxon>Bacteroidota</taxon>
        <taxon>Cytophagia</taxon>
        <taxon>Cytophagales</taxon>
        <taxon>Reichenbachiellaceae</taxon>
        <taxon>Marinoscillum</taxon>
    </lineage>
</organism>
<evidence type="ECO:0000313" key="9">
    <source>
        <dbReference type="Proteomes" id="UP001610063"/>
    </source>
</evidence>
<evidence type="ECO:0000256" key="2">
    <source>
        <dbReference type="ARBA" id="ARBA00023015"/>
    </source>
</evidence>
<dbReference type="InterPro" id="IPR013325">
    <property type="entry name" value="RNA_pol_sigma_r2"/>
</dbReference>
<feature type="transmembrane region" description="Helical" evidence="5">
    <location>
        <begin position="187"/>
        <end position="206"/>
    </location>
</feature>
<keyword evidence="2" id="KW-0805">Transcription regulation</keyword>
<dbReference type="InterPro" id="IPR013249">
    <property type="entry name" value="RNA_pol_sigma70_r4_t2"/>
</dbReference>
<evidence type="ECO:0000256" key="4">
    <source>
        <dbReference type="ARBA" id="ARBA00023163"/>
    </source>
</evidence>
<keyword evidence="9" id="KW-1185">Reference proteome</keyword>
<evidence type="ECO:0000256" key="3">
    <source>
        <dbReference type="ARBA" id="ARBA00023082"/>
    </source>
</evidence>
<dbReference type="InterPro" id="IPR014284">
    <property type="entry name" value="RNA_pol_sigma-70_dom"/>
</dbReference>
<dbReference type="SUPFAM" id="SSF88659">
    <property type="entry name" value="Sigma3 and sigma4 domains of RNA polymerase sigma factors"/>
    <property type="match status" value="1"/>
</dbReference>
<dbReference type="InterPro" id="IPR000792">
    <property type="entry name" value="Tscrpt_reg_LuxR_C"/>
</dbReference>
<keyword evidence="5" id="KW-0812">Transmembrane</keyword>
<proteinExistence type="inferred from homology"/>
<evidence type="ECO:0000256" key="1">
    <source>
        <dbReference type="ARBA" id="ARBA00010641"/>
    </source>
</evidence>
<keyword evidence="5" id="KW-0472">Membrane</keyword>
<dbReference type="InterPro" id="IPR036388">
    <property type="entry name" value="WH-like_DNA-bd_sf"/>
</dbReference>
<comment type="caution">
    <text evidence="8">The sequence shown here is derived from an EMBL/GenBank/DDBJ whole genome shotgun (WGS) entry which is preliminary data.</text>
</comment>
<sequence length="208" mass="24110">MTKKTNIRKLSDDDSFKGWFEEVYEANFERLFRYAFSITKDKQLAEDVVSEVFLNIWNKRPDYSNIQELGSYLHVSVKHLAIRMASKDLRRFSYSNYDETLQISDAVDPENLLLGKELDELVTTILSDLSLHNRVVYDLAKNKGYTNQQIADELGISKRTVESHLHLALRKIKEGLREHFKESDKNYHFFTSIGSLSALVISTLLAQL</sequence>
<dbReference type="Gene3D" id="1.10.10.10">
    <property type="entry name" value="Winged helix-like DNA-binding domain superfamily/Winged helix DNA-binding domain"/>
    <property type="match status" value="1"/>
</dbReference>
<comment type="similarity">
    <text evidence="1">Belongs to the sigma-70 factor family. ECF subfamily.</text>
</comment>
<keyword evidence="4" id="KW-0804">Transcription</keyword>
<feature type="domain" description="RNA polymerase sigma factor 70 region 4 type 2" evidence="7">
    <location>
        <begin position="121"/>
        <end position="172"/>
    </location>
</feature>
<dbReference type="PANTHER" id="PTHR43133">
    <property type="entry name" value="RNA POLYMERASE ECF-TYPE SIGMA FACTO"/>
    <property type="match status" value="1"/>
</dbReference>
<name>A0ABW7NI83_9BACT</name>
<feature type="domain" description="RNA polymerase sigma-70 region 2" evidence="6">
    <location>
        <begin position="24"/>
        <end position="87"/>
    </location>
</feature>
<evidence type="ECO:0000259" key="7">
    <source>
        <dbReference type="Pfam" id="PF08281"/>
    </source>
</evidence>
<protein>
    <submittedName>
        <fullName evidence="8">RNA polymerase sigma factor</fullName>
    </submittedName>
</protein>
<evidence type="ECO:0000256" key="5">
    <source>
        <dbReference type="SAM" id="Phobius"/>
    </source>
</evidence>
<dbReference type="Pfam" id="PF04542">
    <property type="entry name" value="Sigma70_r2"/>
    <property type="match status" value="1"/>
</dbReference>
<dbReference type="NCBIfam" id="TIGR02937">
    <property type="entry name" value="sigma70-ECF"/>
    <property type="match status" value="1"/>
</dbReference>
<dbReference type="Pfam" id="PF08281">
    <property type="entry name" value="Sigma70_r4_2"/>
    <property type="match status" value="1"/>
</dbReference>
<dbReference type="Proteomes" id="UP001610063">
    <property type="component" value="Unassembled WGS sequence"/>
</dbReference>